<evidence type="ECO:0000313" key="4">
    <source>
        <dbReference type="Proteomes" id="UP000025245"/>
    </source>
</evidence>
<reference evidence="2 4" key="1">
    <citation type="journal article" date="2014" name="Genome Announc.">
        <title>Complete Genome Sequence of a Virulent Strain, Streptococcus iniae ISET0901, Isolated from Diseased Tilapia.</title>
        <authorList>
            <person name="Pridgeon J.W."/>
            <person name="Zhang D."/>
            <person name="Zhang L."/>
        </authorList>
    </citation>
    <scope>NUCLEOTIDE SEQUENCE [LARGE SCALE GENOMIC DNA]</scope>
    <source>
        <strain evidence="2 4">ISET0901</strain>
    </source>
</reference>
<name>A0A3L8GHH0_STRIN</name>
<dbReference type="PROSITE" id="PS51186">
    <property type="entry name" value="GNAT"/>
    <property type="match status" value="1"/>
</dbReference>
<keyword evidence="3" id="KW-0808">Transferase</keyword>
<feature type="domain" description="N-acetyltransferase" evidence="1">
    <location>
        <begin position="115"/>
        <end position="247"/>
    </location>
</feature>
<evidence type="ECO:0000313" key="2">
    <source>
        <dbReference type="EMBL" id="AHY15656.1"/>
    </source>
</evidence>
<dbReference type="Proteomes" id="UP000025245">
    <property type="component" value="Chromosome"/>
</dbReference>
<dbReference type="SMR" id="A0A3L8GHH0"/>
<dbReference type="STRING" id="1346.BMF34_04205"/>
<dbReference type="AlphaFoldDB" id="A0A3L8GHH0"/>
<dbReference type="InterPro" id="IPR016181">
    <property type="entry name" value="Acyl_CoA_acyltransferase"/>
</dbReference>
<dbReference type="GeneID" id="35765127"/>
<dbReference type="KEGG" id="sio:DW64_04100"/>
<dbReference type="Pfam" id="PF13508">
    <property type="entry name" value="Acetyltransf_7"/>
    <property type="match status" value="1"/>
</dbReference>
<gene>
    <name evidence="3" type="ORF">DIY07_04520</name>
    <name evidence="2" type="ORF">DQ08_04110</name>
</gene>
<dbReference type="GO" id="GO:0016747">
    <property type="term" value="F:acyltransferase activity, transferring groups other than amino-acyl groups"/>
    <property type="evidence" value="ECO:0007669"/>
    <property type="project" value="InterPro"/>
</dbReference>
<dbReference type="Pfam" id="PF18467">
    <property type="entry name" value="DUF5613"/>
    <property type="match status" value="1"/>
</dbReference>
<keyword evidence="4" id="KW-1185">Reference proteome</keyword>
<dbReference type="KEGG" id="siq:DQ08_04110"/>
<evidence type="ECO:0000313" key="5">
    <source>
        <dbReference type="Proteomes" id="UP000269148"/>
    </source>
</evidence>
<evidence type="ECO:0000313" key="3">
    <source>
        <dbReference type="EMBL" id="RLU57276.1"/>
    </source>
</evidence>
<proteinExistence type="predicted"/>
<dbReference type="KEGG" id="siz:SI82_04330"/>
<dbReference type="CDD" id="cd04301">
    <property type="entry name" value="NAT_SF"/>
    <property type="match status" value="1"/>
</dbReference>
<dbReference type="InterPro" id="IPR040549">
    <property type="entry name" value="DUF5613"/>
</dbReference>
<dbReference type="InterPro" id="IPR000182">
    <property type="entry name" value="GNAT_dom"/>
</dbReference>
<dbReference type="Gene3D" id="3.40.630.30">
    <property type="match status" value="1"/>
</dbReference>
<protein>
    <submittedName>
        <fullName evidence="2">GNAT family acetyltransferase</fullName>
    </submittedName>
    <submittedName>
        <fullName evidence="3">N-acetyltransferase</fullName>
    </submittedName>
</protein>
<dbReference type="EMBL" id="QLQD01000044">
    <property type="protein sequence ID" value="RLU57276.1"/>
    <property type="molecule type" value="Genomic_DNA"/>
</dbReference>
<organism evidence="3 5">
    <name type="scientific">Streptococcus iniae</name>
    <name type="common">Streptococcus shiloi</name>
    <dbReference type="NCBI Taxonomy" id="1346"/>
    <lineage>
        <taxon>Bacteria</taxon>
        <taxon>Bacillati</taxon>
        <taxon>Bacillota</taxon>
        <taxon>Bacilli</taxon>
        <taxon>Lactobacillales</taxon>
        <taxon>Streptococcaceae</taxon>
        <taxon>Streptococcus</taxon>
    </lineage>
</organism>
<evidence type="ECO:0000259" key="1">
    <source>
        <dbReference type="PROSITE" id="PS51186"/>
    </source>
</evidence>
<reference evidence="3 5" key="2">
    <citation type="submission" date="2018-06" db="EMBL/GenBank/DDBJ databases">
        <title>Mutators as drivers of adaptation in pathogenic bacteria and a risk factor for host jumps and vaccine escape.</title>
        <authorList>
            <person name="Barnes A.C."/>
            <person name="Silayeva O."/>
        </authorList>
    </citation>
    <scope>NUCLEOTIDE SEQUENCE [LARGE SCALE GENOMIC DNA]</scope>
    <source>
        <strain evidence="3 5">QMA0445</strain>
    </source>
</reference>
<sequence>MGFKNLLMSHNKVYKETASYYHMKNPQMNERYYDNYMDYKIMPSLHVFKEDMAYLSQEQKDYPDDYAMVFFPEQMPIPTDLQEYLEKEGFEFSKHIIFTNDLANLNLKKADLETIRIEELSSETLTDYLQLKYQQNLEFGQDYAEQMLAFNKENLPEKGSKIYIASDGDKLIGDVTAWDYGDYVEIDDFSVLEDYRGRGIGSALQSSASQGYQKVILISEEENRAMYEHQGYEEVSYYWTVLKSSRP</sequence>
<dbReference type="Proteomes" id="UP000269148">
    <property type="component" value="Unassembled WGS sequence"/>
</dbReference>
<dbReference type="RefSeq" id="WP_003099375.1">
    <property type="nucleotide sequence ID" value="NZ_CP010783.1"/>
</dbReference>
<accession>A0A3L8GHH0</accession>
<dbReference type="SUPFAM" id="SSF55729">
    <property type="entry name" value="Acyl-CoA N-acyltransferases (Nat)"/>
    <property type="match status" value="1"/>
</dbReference>
<dbReference type="OrthoDB" id="2213517at2"/>
<dbReference type="EMBL" id="CP007586">
    <property type="protein sequence ID" value="AHY15656.1"/>
    <property type="molecule type" value="Genomic_DNA"/>
</dbReference>